<protein>
    <recommendedName>
        <fullName evidence="3">Transcriptional activator HlyU</fullName>
    </recommendedName>
</protein>
<dbReference type="EMBL" id="AONH01000016">
    <property type="protein sequence ID" value="KGM86860.1"/>
    <property type="molecule type" value="Genomic_DNA"/>
</dbReference>
<dbReference type="RefSeq" id="WP_037268911.1">
    <property type="nucleotide sequence ID" value="NZ_KN293975.1"/>
</dbReference>
<evidence type="ECO:0008006" key="3">
    <source>
        <dbReference type="Google" id="ProtNLM"/>
    </source>
</evidence>
<dbReference type="HOGENOM" id="CLU_171735_0_0_5"/>
<gene>
    <name evidence="1" type="ORF">rosmuc_03158</name>
</gene>
<sequence length="92" mass="10301">MSILSRLFGGKAKAEPEEKVEIYKDFRILPAPQAAEGGYRVAARIEKDIDGEVQVHQLLRADTIASLDEARAFCVRKAKQVIDEQGEAIFRK</sequence>
<dbReference type="Pfam" id="PF10115">
    <property type="entry name" value="HlyU"/>
    <property type="match status" value="1"/>
</dbReference>
<dbReference type="InterPro" id="IPR018772">
    <property type="entry name" value="Transcription_activator_HlyU"/>
</dbReference>
<dbReference type="STRING" id="215743.ROSMUCSMR3_00939"/>
<dbReference type="OrthoDB" id="9800971at2"/>
<evidence type="ECO:0000313" key="2">
    <source>
        <dbReference type="Proteomes" id="UP000030021"/>
    </source>
</evidence>
<dbReference type="PATRIC" id="fig|1288298.3.peg.3166"/>
<reference evidence="1 2" key="1">
    <citation type="submission" date="2013-01" db="EMBL/GenBank/DDBJ databases">
        <authorList>
            <person name="Fiebig A."/>
            <person name="Goeker M."/>
            <person name="Klenk H.-P.P."/>
        </authorList>
    </citation>
    <scope>NUCLEOTIDE SEQUENCE [LARGE SCALE GENOMIC DNA]</scope>
    <source>
        <strain evidence="1 2">DSM 17069</strain>
    </source>
</reference>
<organism evidence="1 2">
    <name type="scientific">Roseovarius mucosus DSM 17069</name>
    <dbReference type="NCBI Taxonomy" id="1288298"/>
    <lineage>
        <taxon>Bacteria</taxon>
        <taxon>Pseudomonadati</taxon>
        <taxon>Pseudomonadota</taxon>
        <taxon>Alphaproteobacteria</taxon>
        <taxon>Rhodobacterales</taxon>
        <taxon>Roseobacteraceae</taxon>
        <taxon>Roseovarius</taxon>
    </lineage>
</organism>
<name>A0A0A0HIB9_9RHOB</name>
<dbReference type="eggNOG" id="COG5453">
    <property type="taxonomic scope" value="Bacteria"/>
</dbReference>
<evidence type="ECO:0000313" key="1">
    <source>
        <dbReference type="EMBL" id="KGM86860.1"/>
    </source>
</evidence>
<dbReference type="Proteomes" id="UP000030021">
    <property type="component" value="Unassembled WGS sequence"/>
</dbReference>
<comment type="caution">
    <text evidence="1">The sequence shown here is derived from an EMBL/GenBank/DDBJ whole genome shotgun (WGS) entry which is preliminary data.</text>
</comment>
<accession>A0A0A0HIB9</accession>
<proteinExistence type="predicted"/>
<dbReference type="AlphaFoldDB" id="A0A0A0HIB9"/>